<evidence type="ECO:0000313" key="2">
    <source>
        <dbReference type="Proteomes" id="UP000192569"/>
    </source>
</evidence>
<dbReference type="STRING" id="698762.SAMN00808754_2721"/>
<accession>A0A1W1W0M0</accession>
<dbReference type="RefSeq" id="WP_084666429.1">
    <property type="nucleotide sequence ID" value="NZ_LT838272.1"/>
</dbReference>
<reference evidence="1 2" key="1">
    <citation type="submission" date="2017-04" db="EMBL/GenBank/DDBJ databases">
        <authorList>
            <person name="Afonso C.L."/>
            <person name="Miller P.J."/>
            <person name="Scott M.A."/>
            <person name="Spackman E."/>
            <person name="Goraichik I."/>
            <person name="Dimitrov K.M."/>
            <person name="Suarez D.L."/>
            <person name="Swayne D.E."/>
        </authorList>
    </citation>
    <scope>NUCLEOTIDE SEQUENCE [LARGE SCALE GENOMIC DNA]</scope>
    <source>
        <strain evidence="1 2">ToBE</strain>
    </source>
</reference>
<dbReference type="Proteomes" id="UP000192569">
    <property type="component" value="Chromosome I"/>
</dbReference>
<dbReference type="OrthoDB" id="1807880at2"/>
<organism evidence="1 2">
    <name type="scientific">Thermanaeromonas toyohensis ToBE</name>
    <dbReference type="NCBI Taxonomy" id="698762"/>
    <lineage>
        <taxon>Bacteria</taxon>
        <taxon>Bacillati</taxon>
        <taxon>Bacillota</taxon>
        <taxon>Clostridia</taxon>
        <taxon>Neomoorellales</taxon>
        <taxon>Neomoorellaceae</taxon>
        <taxon>Thermanaeromonas</taxon>
    </lineage>
</organism>
<gene>
    <name evidence="1" type="ORF">SAMN00808754_2721</name>
</gene>
<name>A0A1W1W0M0_9FIRM</name>
<proteinExistence type="predicted"/>
<evidence type="ECO:0000313" key="1">
    <source>
        <dbReference type="EMBL" id="SMB99063.1"/>
    </source>
</evidence>
<dbReference type="EMBL" id="LT838272">
    <property type="protein sequence ID" value="SMB99063.1"/>
    <property type="molecule type" value="Genomic_DNA"/>
</dbReference>
<sequence length="104" mass="11334">MAYAKIDAGICGFITEVEVIAHDIMQAKVKINTTCPNIQKIAAELTEVNPLEEIGNKNEGSRIREFFQRYSPHAACPVPSGLVKAIEVAAGLALPRDAHIYVSR</sequence>
<keyword evidence="2" id="KW-1185">Reference proteome</keyword>
<dbReference type="InterPro" id="IPR054227">
    <property type="entry name" value="DUF6951"/>
</dbReference>
<protein>
    <submittedName>
        <fullName evidence="1">Uncharacterized protein</fullName>
    </submittedName>
</protein>
<dbReference type="AlphaFoldDB" id="A0A1W1W0M0"/>
<dbReference type="Pfam" id="PF22263">
    <property type="entry name" value="DUF6951"/>
    <property type="match status" value="1"/>
</dbReference>